<dbReference type="AlphaFoldDB" id="A0A3N0DJL6"/>
<dbReference type="OrthoDB" id="3788664at2"/>
<comment type="caution">
    <text evidence="3">The sequence shown here is derived from an EMBL/GenBank/DDBJ whole genome shotgun (WGS) entry which is preliminary data.</text>
</comment>
<evidence type="ECO:0000313" key="4">
    <source>
        <dbReference type="Proteomes" id="UP000277094"/>
    </source>
</evidence>
<evidence type="ECO:0000313" key="3">
    <source>
        <dbReference type="EMBL" id="RNL75433.1"/>
    </source>
</evidence>
<feature type="transmembrane region" description="Helical" evidence="2">
    <location>
        <begin position="100"/>
        <end position="119"/>
    </location>
</feature>
<keyword evidence="4" id="KW-1185">Reference proteome</keyword>
<feature type="region of interest" description="Disordered" evidence="1">
    <location>
        <begin position="1"/>
        <end position="30"/>
    </location>
</feature>
<evidence type="ECO:0000256" key="1">
    <source>
        <dbReference type="SAM" id="MobiDB-lite"/>
    </source>
</evidence>
<keyword evidence="2" id="KW-0812">Transmembrane</keyword>
<dbReference type="EMBL" id="RJSG01000006">
    <property type="protein sequence ID" value="RNL75433.1"/>
    <property type="molecule type" value="Genomic_DNA"/>
</dbReference>
<feature type="transmembrane region" description="Helical" evidence="2">
    <location>
        <begin position="76"/>
        <end position="94"/>
    </location>
</feature>
<dbReference type="Proteomes" id="UP000277094">
    <property type="component" value="Unassembled WGS sequence"/>
</dbReference>
<keyword evidence="2" id="KW-1133">Transmembrane helix</keyword>
<sequence length="120" mass="13193">MSELQPVRRAKHLIDPSNPRPRPTGEERRLEQARLNRVREWVTSALAVTTVFHLSVGLSIAAIFMDDDKVAARIGLNAIGAILLIAGIAGARVIHHKRPVSVWLLLGVVPACVGLYLTFR</sequence>
<accession>A0A3N0DJL6</accession>
<feature type="transmembrane region" description="Helical" evidence="2">
    <location>
        <begin position="41"/>
        <end position="64"/>
    </location>
</feature>
<gene>
    <name evidence="3" type="ORF">EFL95_18660</name>
</gene>
<dbReference type="RefSeq" id="WP_123235621.1">
    <property type="nucleotide sequence ID" value="NZ_RJSG01000006.1"/>
</dbReference>
<evidence type="ECO:0008006" key="5">
    <source>
        <dbReference type="Google" id="ProtNLM"/>
    </source>
</evidence>
<protein>
    <recommendedName>
        <fullName evidence="5">DUF2537 domain-containing protein</fullName>
    </recommendedName>
</protein>
<keyword evidence="2" id="KW-0472">Membrane</keyword>
<organism evidence="3 4">
    <name type="scientific">Nocardioides marmorisolisilvae</name>
    <dbReference type="NCBI Taxonomy" id="1542737"/>
    <lineage>
        <taxon>Bacteria</taxon>
        <taxon>Bacillati</taxon>
        <taxon>Actinomycetota</taxon>
        <taxon>Actinomycetes</taxon>
        <taxon>Propionibacteriales</taxon>
        <taxon>Nocardioidaceae</taxon>
        <taxon>Nocardioides</taxon>
    </lineage>
</organism>
<name>A0A3N0DJL6_9ACTN</name>
<proteinExistence type="predicted"/>
<reference evidence="3 4" key="1">
    <citation type="submission" date="2018-11" db="EMBL/GenBank/DDBJ databases">
        <authorList>
            <person name="Li F."/>
        </authorList>
    </citation>
    <scope>NUCLEOTIDE SEQUENCE [LARGE SCALE GENOMIC DNA]</scope>
    <source>
        <strain evidence="3 4">KIS18-7</strain>
    </source>
</reference>
<evidence type="ECO:0000256" key="2">
    <source>
        <dbReference type="SAM" id="Phobius"/>
    </source>
</evidence>